<sequence length="341" mass="39145">MSTRNDPHPVRDFFINDLIDYAPKDSAEMMERPFFSISKRKRNKPIQYTTPDGKLYIKVSANPTHGMATIWDADILIWCISRIVQQRDNRENDIRPIIHTTPYELLKGIARGTSGQDYIELLRAIRRLRTTEVETNIRAGKRRYTAFHYLGDIEGEGESEDNPEQLKTLTLRIPDWLLDGIMSGNILTLDREYFLLTGGIERAIYRVARKHAGNQKAGWVCKMTTLFEKTGSESPLKKFTFRIREMCRSDELPRYAMRETTTADGSPAVHFVDRAFVVEAARERRGADAAQRGREDARAAWLDAERDPKAFDGAWARWAEDGHQPGEFAKACSDRRCVMPT</sequence>
<protein>
    <recommendedName>
        <fullName evidence="3">Plasmid replication initiator protein</fullName>
    </recommendedName>
</protein>
<geneLocation type="plasmid" evidence="2">
    <name>CB4 Plasmid</name>
</geneLocation>
<dbReference type="Proteomes" id="UP000056905">
    <property type="component" value="Plasmid pCB4"/>
</dbReference>
<gene>
    <name evidence="1" type="ORF">AQ619_18315</name>
</gene>
<evidence type="ECO:0000313" key="2">
    <source>
        <dbReference type="Proteomes" id="UP000056905"/>
    </source>
</evidence>
<keyword evidence="1" id="KW-0614">Plasmid</keyword>
<dbReference type="OrthoDB" id="581589at2"/>
<evidence type="ECO:0008006" key="3">
    <source>
        <dbReference type="Google" id="ProtNLM"/>
    </source>
</evidence>
<dbReference type="Pfam" id="PF10134">
    <property type="entry name" value="RPA"/>
    <property type="match status" value="1"/>
</dbReference>
<evidence type="ECO:0000313" key="1">
    <source>
        <dbReference type="EMBL" id="ALL15443.1"/>
    </source>
</evidence>
<accession>A0A0P0P4V1</accession>
<organism evidence="1 2">
    <name type="scientific">Caulobacter henricii</name>
    <dbReference type="NCBI Taxonomy" id="69395"/>
    <lineage>
        <taxon>Bacteria</taxon>
        <taxon>Pseudomonadati</taxon>
        <taxon>Pseudomonadota</taxon>
        <taxon>Alphaproteobacteria</taxon>
        <taxon>Caulobacterales</taxon>
        <taxon>Caulobacteraceae</taxon>
        <taxon>Caulobacter</taxon>
    </lineage>
</organism>
<dbReference type="AlphaFoldDB" id="A0A0P0P4V1"/>
<dbReference type="KEGG" id="chq:AQ619_18315"/>
<reference evidence="1 2" key="1">
    <citation type="submission" date="2015-10" db="EMBL/GenBank/DDBJ databases">
        <title>Conservation of the essential genome among Caulobacter and Brevundimonas species.</title>
        <authorList>
            <person name="Scott D."/>
            <person name="Ely B."/>
        </authorList>
    </citation>
    <scope>NUCLEOTIDE SEQUENCE [LARGE SCALE GENOMIC DNA]</scope>
    <source>
        <strain evidence="1 2">CB4</strain>
        <plasmid evidence="2">CB4 Plasmid</plasmid>
    </source>
</reference>
<dbReference type="InterPro" id="IPR018777">
    <property type="entry name" value="Replication_initiator_prot_A"/>
</dbReference>
<keyword evidence="2" id="KW-1185">Reference proteome</keyword>
<name>A0A0P0P4V1_9CAUL</name>
<proteinExistence type="predicted"/>
<dbReference type="EMBL" id="CP013003">
    <property type="protein sequence ID" value="ALL15443.1"/>
    <property type="molecule type" value="Genomic_DNA"/>
</dbReference>
<dbReference type="RefSeq" id="WP_062151965.1">
    <property type="nucleotide sequence ID" value="NZ_CP013003.1"/>
</dbReference>